<dbReference type="Proteomes" id="UP000054851">
    <property type="component" value="Unassembled WGS sequence"/>
</dbReference>
<evidence type="ECO:0000313" key="1">
    <source>
        <dbReference type="EMBL" id="SAK65963.1"/>
    </source>
</evidence>
<protein>
    <submittedName>
        <fullName evidence="1">Uncharacterized protein</fullName>
    </submittedName>
</protein>
<dbReference type="RefSeq" id="WP_063963504.1">
    <property type="nucleotide sequence ID" value="NZ_FCOA02000009.1"/>
</dbReference>
<comment type="caution">
    <text evidence="1">The sequence shown here is derived from an EMBL/GenBank/DDBJ whole genome shotgun (WGS) entry which is preliminary data.</text>
</comment>
<keyword evidence="2" id="KW-1185">Reference proteome</keyword>
<dbReference type="EMBL" id="FCOA02000009">
    <property type="protein sequence ID" value="SAK65963.1"/>
    <property type="molecule type" value="Genomic_DNA"/>
</dbReference>
<name>A0A158B7C8_9BURK</name>
<organism evidence="1 2">
    <name type="scientific">Caballeronia hypogeia</name>
    <dbReference type="NCBI Taxonomy" id="1777140"/>
    <lineage>
        <taxon>Bacteria</taxon>
        <taxon>Pseudomonadati</taxon>
        <taxon>Pseudomonadota</taxon>
        <taxon>Betaproteobacteria</taxon>
        <taxon>Burkholderiales</taxon>
        <taxon>Burkholderiaceae</taxon>
        <taxon>Caballeronia</taxon>
    </lineage>
</organism>
<reference evidence="1" key="1">
    <citation type="submission" date="2016-01" db="EMBL/GenBank/DDBJ databases">
        <authorList>
            <person name="Peeters C."/>
        </authorList>
    </citation>
    <scope>NUCLEOTIDE SEQUENCE</scope>
    <source>
        <strain evidence="1">LMG 29322</strain>
    </source>
</reference>
<evidence type="ECO:0000313" key="2">
    <source>
        <dbReference type="Proteomes" id="UP000054851"/>
    </source>
</evidence>
<proteinExistence type="predicted"/>
<dbReference type="STRING" id="1777140.AWB79_03279"/>
<dbReference type="AlphaFoldDB" id="A0A158B7C8"/>
<accession>A0A158B7C8</accession>
<dbReference type="OrthoDB" id="8966445at2"/>
<gene>
    <name evidence="1" type="ORF">AWB79_03279</name>
</gene>
<sequence>MSTLTIRDLAHSAEMGRNEMSAVRGGNSVFFPSYPSFQSSFDLSATVQQLATQSQNTKVVNGNNVAFAQGITADTDPHQDAKNTSNINVFPSSGLVRAL</sequence>